<name>A0A1X7LGK3_9BACT</name>
<keyword evidence="1" id="KW-0808">Transferase</keyword>
<keyword evidence="1" id="KW-0489">Methyltransferase</keyword>
<reference evidence="2" key="1">
    <citation type="submission" date="2017-04" db="EMBL/GenBank/DDBJ databases">
        <authorList>
            <person name="Varghese N."/>
            <person name="Submissions S."/>
        </authorList>
    </citation>
    <scope>NUCLEOTIDE SEQUENCE [LARGE SCALE GENOMIC DNA]</scope>
    <source>
        <strain evidence="2">DSM 4125</strain>
    </source>
</reference>
<evidence type="ECO:0000313" key="1">
    <source>
        <dbReference type="EMBL" id="SMG52998.1"/>
    </source>
</evidence>
<protein>
    <submittedName>
        <fullName evidence="1">Methyltransferase domain-containing protein</fullName>
    </submittedName>
</protein>
<dbReference type="RefSeq" id="WP_085519143.1">
    <property type="nucleotide sequence ID" value="NZ_FXAW01000013.1"/>
</dbReference>
<dbReference type="Pfam" id="PF13489">
    <property type="entry name" value="Methyltransf_23"/>
    <property type="match status" value="1"/>
</dbReference>
<dbReference type="AlphaFoldDB" id="A0A1X7LGK3"/>
<gene>
    <name evidence="1" type="ORF">SAMN05661096_04032</name>
</gene>
<accession>A0A1X7LGK3</accession>
<dbReference type="GO" id="GO:0032259">
    <property type="term" value="P:methylation"/>
    <property type="evidence" value="ECO:0007669"/>
    <property type="project" value="UniProtKB-KW"/>
</dbReference>
<dbReference type="EMBL" id="FXAW01000013">
    <property type="protein sequence ID" value="SMG52998.1"/>
    <property type="molecule type" value="Genomic_DNA"/>
</dbReference>
<dbReference type="GO" id="GO:0008168">
    <property type="term" value="F:methyltransferase activity"/>
    <property type="evidence" value="ECO:0007669"/>
    <property type="project" value="UniProtKB-KW"/>
</dbReference>
<dbReference type="OrthoDB" id="2370471at2"/>
<dbReference type="CDD" id="cd02440">
    <property type="entry name" value="AdoMet_MTases"/>
    <property type="match status" value="1"/>
</dbReference>
<evidence type="ECO:0000313" key="2">
    <source>
        <dbReference type="Proteomes" id="UP000193804"/>
    </source>
</evidence>
<dbReference type="Proteomes" id="UP000193804">
    <property type="component" value="Unassembled WGS sequence"/>
</dbReference>
<dbReference type="InterPro" id="IPR029063">
    <property type="entry name" value="SAM-dependent_MTases_sf"/>
</dbReference>
<proteinExistence type="predicted"/>
<keyword evidence="2" id="KW-1185">Reference proteome</keyword>
<dbReference type="Gene3D" id="3.40.50.150">
    <property type="entry name" value="Vaccinia Virus protein VP39"/>
    <property type="match status" value="1"/>
</dbReference>
<organism evidence="1 2">
    <name type="scientific">Marivirga sericea</name>
    <dbReference type="NCBI Taxonomy" id="1028"/>
    <lineage>
        <taxon>Bacteria</taxon>
        <taxon>Pseudomonadati</taxon>
        <taxon>Bacteroidota</taxon>
        <taxon>Cytophagia</taxon>
        <taxon>Cytophagales</taxon>
        <taxon>Marivirgaceae</taxon>
        <taxon>Marivirga</taxon>
    </lineage>
</organism>
<sequence>MDWMRMTPMSKKGERNQEQWIRTENGTAEQFEVDTYLGKKTDLLALKKNIVEKLKKNQAYYKESRTEIYKPENTEPVLACPVCNESSKNSELKVNIYGAKYAMCNSCTHVYVLERPSKGAIEGFYLNDITYAATYTDKTAAESRLNAIAVPWLKWTMEVFEKAHGRKPRKILDVGSGAGHFVEACRREGLDAHGIELSQSSRDFSKEIWEIDLDGRDFLKVGSDYDGYDIVTFWGLLEHTPNPSAILEKAYEIVSKSDAGMVISKLPRWHSLSSAIQQLSTDTIIRHLDPMGHIMAFTDASASELYYKNKFKPAAAWYYGMDVYETLMQIATKTEAYDAFTKTGPVQMELQQFVDENIFSDGITLAGVPYKLK</sequence>
<dbReference type="STRING" id="1028.SAMN05661096_04032"/>
<dbReference type="SUPFAM" id="SSF53335">
    <property type="entry name" value="S-adenosyl-L-methionine-dependent methyltransferases"/>
    <property type="match status" value="1"/>
</dbReference>